<evidence type="ECO:0000256" key="1">
    <source>
        <dbReference type="ARBA" id="ARBA00004251"/>
    </source>
</evidence>
<evidence type="ECO:0000256" key="6">
    <source>
        <dbReference type="ARBA" id="ARBA00022729"/>
    </source>
</evidence>
<dbReference type="OMA" id="YVITITH"/>
<accession>A0A7N2L3S1</accession>
<dbReference type="AlphaFoldDB" id="A0A7N2L3S1"/>
<evidence type="ECO:0000259" key="13">
    <source>
        <dbReference type="Pfam" id="PF08263"/>
    </source>
</evidence>
<evidence type="ECO:0000313" key="14">
    <source>
        <dbReference type="EnsemblPlants" id="QL03p010911:mrna"/>
    </source>
</evidence>
<keyword evidence="9" id="KW-0472">Membrane</keyword>
<dbReference type="FunFam" id="3.80.10.10:FF:000213">
    <property type="entry name" value="Tyrosine-sulfated glycopeptide receptor 1"/>
    <property type="match status" value="1"/>
</dbReference>
<dbReference type="FunCoup" id="A0A7N2L3S1">
    <property type="interactions" value="314"/>
</dbReference>
<dbReference type="Gramene" id="QL03p010911:mrna">
    <property type="protein sequence ID" value="QL03p010911:mrna"/>
    <property type="gene ID" value="QL03p010911"/>
</dbReference>
<evidence type="ECO:0000256" key="10">
    <source>
        <dbReference type="ARBA" id="ARBA00023170"/>
    </source>
</evidence>
<dbReference type="Proteomes" id="UP000594261">
    <property type="component" value="Chromosome 3"/>
</dbReference>
<keyword evidence="11" id="KW-0325">Glycoprotein</keyword>
<sequence>MFMLMRLLYILPLFHLIHSFPSKQPLCHDDESSALLQFKKSFIINKSVSLYDPIANHRFETWTLERENSDCCFWDGVDCDEDTGHVIGHDLSSSWLYGSINSNSTLFHLVHLQRLNLADNHFNHSQIPSQVGNLSKLTYLNLSHSAFFGQIPFEVSKLSQLSSLDLCCNYDLSSGIYFLQFKQLSLTSLVGNLTRIENLDLSIFKLPNLRVLDVKYNQDLTGSWPHFQYWSSRLEEIDLGSTGFTGELPTSMGNFGSLIALNIGGCNFSGSIPSSIDLYDNQLSGPFTFGLTNLTQLVVLNLSGNHLSGPIPFGLMNLTKLYVLGLWENEFEGQFTISIFKQNNLYFLDISANYLSGTLFICNMTSLHILDVSDNYFSGSLLPCLHNILELRMISLRGNKFQGLLPRSLSNCTMLEAIDVSDKQFNDTFPSWLGNLPNLKLLLLQSNKFYGQILESPETNYQFPNLRIIDLSYNSFIGSDGTYHMYYNYDYTMQLTNKGLDIAYNKVQEFFRAIDMSSNRFVGEIPGYIGDLKKLRMLNLSNNILIGHIPPSIGNLTMLESLDLSQNRLLGEIPSQLTQLIFLEWFNVSHNQLTGSIPHEKQFDTFENKSFKGNLGLCGNPL</sequence>
<dbReference type="Pfam" id="PF13855">
    <property type="entry name" value="LRR_8"/>
    <property type="match status" value="1"/>
</dbReference>
<comment type="similarity">
    <text evidence="2">Belongs to the RLP family.</text>
</comment>
<keyword evidence="7" id="KW-0677">Repeat</keyword>
<evidence type="ECO:0000256" key="3">
    <source>
        <dbReference type="ARBA" id="ARBA00022475"/>
    </source>
</evidence>
<name>A0A7N2L3S1_QUELO</name>
<dbReference type="InterPro" id="IPR032675">
    <property type="entry name" value="LRR_dom_sf"/>
</dbReference>
<feature type="signal peptide" evidence="12">
    <location>
        <begin position="1"/>
        <end position="19"/>
    </location>
</feature>
<evidence type="ECO:0000256" key="7">
    <source>
        <dbReference type="ARBA" id="ARBA00022737"/>
    </source>
</evidence>
<comment type="subcellular location">
    <subcellularLocation>
        <location evidence="1">Cell membrane</location>
        <topology evidence="1">Single-pass type I membrane protein</topology>
    </subcellularLocation>
</comment>
<organism evidence="14 15">
    <name type="scientific">Quercus lobata</name>
    <name type="common">Valley oak</name>
    <dbReference type="NCBI Taxonomy" id="97700"/>
    <lineage>
        <taxon>Eukaryota</taxon>
        <taxon>Viridiplantae</taxon>
        <taxon>Streptophyta</taxon>
        <taxon>Embryophyta</taxon>
        <taxon>Tracheophyta</taxon>
        <taxon>Spermatophyta</taxon>
        <taxon>Magnoliopsida</taxon>
        <taxon>eudicotyledons</taxon>
        <taxon>Gunneridae</taxon>
        <taxon>Pentapetalae</taxon>
        <taxon>rosids</taxon>
        <taxon>fabids</taxon>
        <taxon>Fagales</taxon>
        <taxon>Fagaceae</taxon>
        <taxon>Quercus</taxon>
    </lineage>
</organism>
<evidence type="ECO:0000256" key="9">
    <source>
        <dbReference type="ARBA" id="ARBA00023136"/>
    </source>
</evidence>
<keyword evidence="10" id="KW-0675">Receptor</keyword>
<dbReference type="SUPFAM" id="SSF52047">
    <property type="entry name" value="RNI-like"/>
    <property type="match status" value="1"/>
</dbReference>
<keyword evidence="6 12" id="KW-0732">Signal</keyword>
<protein>
    <recommendedName>
        <fullName evidence="13">Leucine-rich repeat-containing N-terminal plant-type domain-containing protein</fullName>
    </recommendedName>
</protein>
<dbReference type="GO" id="GO:0005886">
    <property type="term" value="C:plasma membrane"/>
    <property type="evidence" value="ECO:0007669"/>
    <property type="project" value="UniProtKB-SubCell"/>
</dbReference>
<dbReference type="SUPFAM" id="SSF52058">
    <property type="entry name" value="L domain-like"/>
    <property type="match status" value="1"/>
</dbReference>
<keyword evidence="4" id="KW-0433">Leucine-rich repeat</keyword>
<keyword evidence="15" id="KW-1185">Reference proteome</keyword>
<dbReference type="InterPro" id="IPR013210">
    <property type="entry name" value="LRR_N_plant-typ"/>
</dbReference>
<evidence type="ECO:0000313" key="15">
    <source>
        <dbReference type="Proteomes" id="UP000594261"/>
    </source>
</evidence>
<dbReference type="Gene3D" id="3.80.10.10">
    <property type="entry name" value="Ribonuclease Inhibitor"/>
    <property type="match status" value="4"/>
</dbReference>
<dbReference type="EnsemblPlants" id="QL03p010911:mrna">
    <property type="protein sequence ID" value="QL03p010911:mrna"/>
    <property type="gene ID" value="QL03p010911"/>
</dbReference>
<dbReference type="InterPro" id="IPR001611">
    <property type="entry name" value="Leu-rich_rpt"/>
</dbReference>
<evidence type="ECO:0000256" key="8">
    <source>
        <dbReference type="ARBA" id="ARBA00022989"/>
    </source>
</evidence>
<evidence type="ECO:0000256" key="11">
    <source>
        <dbReference type="ARBA" id="ARBA00023180"/>
    </source>
</evidence>
<keyword evidence="5" id="KW-0812">Transmembrane</keyword>
<keyword evidence="8" id="KW-1133">Transmembrane helix</keyword>
<dbReference type="InParanoid" id="A0A7N2L3S1"/>
<keyword evidence="3" id="KW-1003">Cell membrane</keyword>
<feature type="chain" id="PRO_5029892549" description="Leucine-rich repeat-containing N-terminal plant-type domain-containing protein" evidence="12">
    <location>
        <begin position="20"/>
        <end position="622"/>
    </location>
</feature>
<dbReference type="EMBL" id="LRBV02000003">
    <property type="status" value="NOT_ANNOTATED_CDS"/>
    <property type="molecule type" value="Genomic_DNA"/>
</dbReference>
<reference evidence="14 15" key="1">
    <citation type="journal article" date="2016" name="G3 (Bethesda)">
        <title>First Draft Assembly and Annotation of the Genome of a California Endemic Oak Quercus lobata Nee (Fagaceae).</title>
        <authorList>
            <person name="Sork V.L."/>
            <person name="Fitz-Gibbon S.T."/>
            <person name="Puiu D."/>
            <person name="Crepeau M."/>
            <person name="Gugger P.F."/>
            <person name="Sherman R."/>
            <person name="Stevens K."/>
            <person name="Langley C.H."/>
            <person name="Pellegrini M."/>
            <person name="Salzberg S.L."/>
        </authorList>
    </citation>
    <scope>NUCLEOTIDE SEQUENCE [LARGE SCALE GENOMIC DNA]</scope>
    <source>
        <strain evidence="14 15">cv. SW786</strain>
    </source>
</reference>
<dbReference type="InterPro" id="IPR003591">
    <property type="entry name" value="Leu-rich_rpt_typical-subtyp"/>
</dbReference>
<dbReference type="SMART" id="SM00369">
    <property type="entry name" value="LRR_TYP"/>
    <property type="match status" value="5"/>
</dbReference>
<dbReference type="PANTHER" id="PTHR48061:SF12">
    <property type="entry name" value="DISEASE RESISTANCE LIKE PROTEIN"/>
    <property type="match status" value="1"/>
</dbReference>
<evidence type="ECO:0000256" key="4">
    <source>
        <dbReference type="ARBA" id="ARBA00022614"/>
    </source>
</evidence>
<proteinExistence type="inferred from homology"/>
<dbReference type="Pfam" id="PF08263">
    <property type="entry name" value="LRRNT_2"/>
    <property type="match status" value="1"/>
</dbReference>
<evidence type="ECO:0000256" key="5">
    <source>
        <dbReference type="ARBA" id="ARBA00022692"/>
    </source>
</evidence>
<dbReference type="FunFam" id="3.80.10.10:FF:000041">
    <property type="entry name" value="LRR receptor-like serine/threonine-protein kinase ERECTA"/>
    <property type="match status" value="1"/>
</dbReference>
<feature type="domain" description="Leucine-rich repeat-containing N-terminal plant-type" evidence="13">
    <location>
        <begin position="28"/>
        <end position="80"/>
    </location>
</feature>
<dbReference type="Pfam" id="PF00560">
    <property type="entry name" value="LRR_1"/>
    <property type="match status" value="5"/>
</dbReference>
<evidence type="ECO:0000256" key="12">
    <source>
        <dbReference type="SAM" id="SignalP"/>
    </source>
</evidence>
<reference evidence="14" key="2">
    <citation type="submission" date="2021-01" db="UniProtKB">
        <authorList>
            <consortium name="EnsemblPlants"/>
        </authorList>
    </citation>
    <scope>IDENTIFICATION</scope>
</reference>
<dbReference type="PANTHER" id="PTHR48061">
    <property type="entry name" value="LEUCINE-RICH REPEAT RECEPTOR PROTEIN KINASE EMS1-LIKE-RELATED"/>
    <property type="match status" value="1"/>
</dbReference>
<dbReference type="InterPro" id="IPR046956">
    <property type="entry name" value="RLP23-like"/>
</dbReference>
<evidence type="ECO:0000256" key="2">
    <source>
        <dbReference type="ARBA" id="ARBA00009592"/>
    </source>
</evidence>